<sequence length="185" mass="20609">MKVLVCLALLCAVAYASEYRQPTADYGYERPQTYTRAPEYFVTSRYGPVKRGHLAGHGQRSSGLNFQKTGTAHGSLYARDLAEAQESAAKTRGYQYQYKEGHKYYQPKNLYSYSESGPIIGYEDVYEENGYEAPAHEDAYGAPAREYGYAAPSRSYGNAAPSRSYGNAAPSRSYGYAAPSYSYRH</sequence>
<evidence type="ECO:0000256" key="2">
    <source>
        <dbReference type="SAM" id="SignalP"/>
    </source>
</evidence>
<keyword evidence="2" id="KW-0732">Signal</keyword>
<gene>
    <name evidence="4" type="primary">LOC106808585</name>
</gene>
<name>A0ABM1E3R7_PRICU</name>
<feature type="chain" id="PRO_5045546686" evidence="2">
    <location>
        <begin position="17"/>
        <end position="185"/>
    </location>
</feature>
<feature type="region of interest" description="Disordered" evidence="1">
    <location>
        <begin position="156"/>
        <end position="185"/>
    </location>
</feature>
<accession>A0ABM1E3R7</accession>
<dbReference type="GeneID" id="106808585"/>
<dbReference type="Proteomes" id="UP000695022">
    <property type="component" value="Unplaced"/>
</dbReference>
<protein>
    <submittedName>
        <fullName evidence="4">Uncharacterized protein LOC106808585</fullName>
    </submittedName>
</protein>
<evidence type="ECO:0000256" key="1">
    <source>
        <dbReference type="SAM" id="MobiDB-lite"/>
    </source>
</evidence>
<keyword evidence="3" id="KW-1185">Reference proteome</keyword>
<evidence type="ECO:0000313" key="3">
    <source>
        <dbReference type="Proteomes" id="UP000695022"/>
    </source>
</evidence>
<reference evidence="4" key="1">
    <citation type="submission" date="2025-08" db="UniProtKB">
        <authorList>
            <consortium name="RefSeq"/>
        </authorList>
    </citation>
    <scope>IDENTIFICATION</scope>
</reference>
<proteinExistence type="predicted"/>
<organism evidence="3 4">
    <name type="scientific">Priapulus caudatus</name>
    <name type="common">Priapulid worm</name>
    <dbReference type="NCBI Taxonomy" id="37621"/>
    <lineage>
        <taxon>Eukaryota</taxon>
        <taxon>Metazoa</taxon>
        <taxon>Ecdysozoa</taxon>
        <taxon>Scalidophora</taxon>
        <taxon>Priapulida</taxon>
        <taxon>Priapulimorpha</taxon>
        <taxon>Priapulimorphida</taxon>
        <taxon>Priapulidae</taxon>
        <taxon>Priapulus</taxon>
    </lineage>
</organism>
<feature type="signal peptide" evidence="2">
    <location>
        <begin position="1"/>
        <end position="16"/>
    </location>
</feature>
<dbReference type="RefSeq" id="XP_014666838.1">
    <property type="nucleotide sequence ID" value="XM_014811352.1"/>
</dbReference>
<evidence type="ECO:0000313" key="4">
    <source>
        <dbReference type="RefSeq" id="XP_014666838.1"/>
    </source>
</evidence>